<protein>
    <submittedName>
        <fullName evidence="1">Uncharacterized protein</fullName>
    </submittedName>
</protein>
<reference evidence="1" key="1">
    <citation type="journal article" date="2015" name="Nature">
        <title>Complex archaea that bridge the gap between prokaryotes and eukaryotes.</title>
        <authorList>
            <person name="Spang A."/>
            <person name="Saw J.H."/>
            <person name="Jorgensen S.L."/>
            <person name="Zaremba-Niedzwiedzka K."/>
            <person name="Martijn J."/>
            <person name="Lind A.E."/>
            <person name="van Eijk R."/>
            <person name="Schleper C."/>
            <person name="Guy L."/>
            <person name="Ettema T.J."/>
        </authorList>
    </citation>
    <scope>NUCLEOTIDE SEQUENCE</scope>
</reference>
<sequence>MALVLEDETLDGSLVLPQRYTKSNDAMRVLLVGPAVKDLVIGDIVQKPAMIKAAEKRNVLEDLTVEISGVKCVIVEDEDVHFVLRDCLDDYVEEAGDISKCFGGGD</sequence>
<name>A0A0F9TW23_9ZZZZ</name>
<gene>
    <name evidence="1" type="ORF">LCGC14_0343450</name>
</gene>
<dbReference type="EMBL" id="LAZR01000252">
    <property type="protein sequence ID" value="KKN79152.1"/>
    <property type="molecule type" value="Genomic_DNA"/>
</dbReference>
<organism evidence="1">
    <name type="scientific">marine sediment metagenome</name>
    <dbReference type="NCBI Taxonomy" id="412755"/>
    <lineage>
        <taxon>unclassified sequences</taxon>
        <taxon>metagenomes</taxon>
        <taxon>ecological metagenomes</taxon>
    </lineage>
</organism>
<evidence type="ECO:0000313" key="1">
    <source>
        <dbReference type="EMBL" id="KKN79152.1"/>
    </source>
</evidence>
<dbReference type="AlphaFoldDB" id="A0A0F9TW23"/>
<comment type="caution">
    <text evidence="1">The sequence shown here is derived from an EMBL/GenBank/DDBJ whole genome shotgun (WGS) entry which is preliminary data.</text>
</comment>
<proteinExistence type="predicted"/>
<accession>A0A0F9TW23</accession>